<accession>A0A4R2N4M7</accession>
<gene>
    <name evidence="3" type="ORF">EV674_12311</name>
</gene>
<evidence type="ECO:0000313" key="3">
    <source>
        <dbReference type="EMBL" id="TCP15819.1"/>
    </source>
</evidence>
<dbReference type="EMBL" id="SLXH01000023">
    <property type="protein sequence ID" value="TCP15819.1"/>
    <property type="molecule type" value="Genomic_DNA"/>
</dbReference>
<feature type="region of interest" description="Disordered" evidence="1">
    <location>
        <begin position="1"/>
        <end position="23"/>
    </location>
</feature>
<organism evidence="3 4">
    <name type="scientific">Simplicispira metamorpha</name>
    <dbReference type="NCBI Taxonomy" id="80881"/>
    <lineage>
        <taxon>Bacteria</taxon>
        <taxon>Pseudomonadati</taxon>
        <taxon>Pseudomonadota</taxon>
        <taxon>Betaproteobacteria</taxon>
        <taxon>Burkholderiales</taxon>
        <taxon>Comamonadaceae</taxon>
        <taxon>Simplicispira</taxon>
    </lineage>
</organism>
<dbReference type="Pfam" id="PF00027">
    <property type="entry name" value="cNMP_binding"/>
    <property type="match status" value="1"/>
</dbReference>
<reference evidence="3 4" key="1">
    <citation type="submission" date="2019-03" db="EMBL/GenBank/DDBJ databases">
        <title>Genomic Encyclopedia of Type Strains, Phase IV (KMG-IV): sequencing the most valuable type-strain genomes for metagenomic binning, comparative biology and taxonomic classification.</title>
        <authorList>
            <person name="Goeker M."/>
        </authorList>
    </citation>
    <scope>NUCLEOTIDE SEQUENCE [LARGE SCALE GENOMIC DNA]</scope>
    <source>
        <strain evidence="3 4">DSM 1837</strain>
    </source>
</reference>
<comment type="caution">
    <text evidence="3">The sequence shown here is derived from an EMBL/GenBank/DDBJ whole genome shotgun (WGS) entry which is preliminary data.</text>
</comment>
<dbReference type="GO" id="GO:0005829">
    <property type="term" value="C:cytosol"/>
    <property type="evidence" value="ECO:0007669"/>
    <property type="project" value="TreeGrafter"/>
</dbReference>
<dbReference type="Gene3D" id="2.60.120.10">
    <property type="entry name" value="Jelly Rolls"/>
    <property type="match status" value="1"/>
</dbReference>
<dbReference type="SUPFAM" id="SSF51206">
    <property type="entry name" value="cAMP-binding domain-like"/>
    <property type="match status" value="1"/>
</dbReference>
<dbReference type="PANTHER" id="PTHR24567:SF26">
    <property type="entry name" value="REGULATORY PROTEIN YEIL"/>
    <property type="match status" value="1"/>
</dbReference>
<evidence type="ECO:0000256" key="1">
    <source>
        <dbReference type="SAM" id="MobiDB-lite"/>
    </source>
</evidence>
<name>A0A4R2N4M7_9BURK</name>
<sequence>MKSILDKWRSATSDAHGGHAHTDSQDSVFFSAAMTEHEQDGNTIAPWEARAVEIDAKRMSASRGGKLLQEQCAKNKFMAQLPGDLVARMAPFMDFAQIAADRDVVRQDEYGDFMFFLLSGTMAVNRIQPWGEKLLLAQTRPGDLIGEMSLLDSGIRFSACTTMTECEIAVLTAQALDDMMLKDPQLAAALVALLARKLSLRLRAVSARLSENQK</sequence>
<dbReference type="PROSITE" id="PS50042">
    <property type="entry name" value="CNMP_BINDING_3"/>
    <property type="match status" value="1"/>
</dbReference>
<dbReference type="InterPro" id="IPR050397">
    <property type="entry name" value="Env_Response_Regulators"/>
</dbReference>
<dbReference type="Proteomes" id="UP000295182">
    <property type="component" value="Unassembled WGS sequence"/>
</dbReference>
<dbReference type="RefSeq" id="WP_241524962.1">
    <property type="nucleotide sequence ID" value="NZ_QXNC01000020.1"/>
</dbReference>
<dbReference type="SMART" id="SM00100">
    <property type="entry name" value="cNMP"/>
    <property type="match status" value="1"/>
</dbReference>
<dbReference type="GO" id="GO:0003700">
    <property type="term" value="F:DNA-binding transcription factor activity"/>
    <property type="evidence" value="ECO:0007669"/>
    <property type="project" value="TreeGrafter"/>
</dbReference>
<proteinExistence type="predicted"/>
<evidence type="ECO:0000313" key="4">
    <source>
        <dbReference type="Proteomes" id="UP000295182"/>
    </source>
</evidence>
<evidence type="ECO:0000259" key="2">
    <source>
        <dbReference type="PROSITE" id="PS50042"/>
    </source>
</evidence>
<keyword evidence="4" id="KW-1185">Reference proteome</keyword>
<dbReference type="CDD" id="cd00038">
    <property type="entry name" value="CAP_ED"/>
    <property type="match status" value="1"/>
</dbReference>
<dbReference type="InterPro" id="IPR018490">
    <property type="entry name" value="cNMP-bd_dom_sf"/>
</dbReference>
<dbReference type="AlphaFoldDB" id="A0A4R2N4M7"/>
<protein>
    <submittedName>
        <fullName evidence="3">Cyclic nucleotide-binding protein</fullName>
    </submittedName>
</protein>
<feature type="domain" description="Cyclic nucleotide-binding" evidence="2">
    <location>
        <begin position="77"/>
        <end position="197"/>
    </location>
</feature>
<dbReference type="InterPro" id="IPR000595">
    <property type="entry name" value="cNMP-bd_dom"/>
</dbReference>
<dbReference type="PANTHER" id="PTHR24567">
    <property type="entry name" value="CRP FAMILY TRANSCRIPTIONAL REGULATORY PROTEIN"/>
    <property type="match status" value="1"/>
</dbReference>
<dbReference type="InterPro" id="IPR014710">
    <property type="entry name" value="RmlC-like_jellyroll"/>
</dbReference>